<feature type="region of interest" description="Disordered" evidence="1">
    <location>
        <begin position="1"/>
        <end position="86"/>
    </location>
</feature>
<dbReference type="Proteomes" id="UP000314294">
    <property type="component" value="Unassembled WGS sequence"/>
</dbReference>
<sequence>MTPEAELVQKHNSEAGRPRAPEGGASSTRGWGLEHPRVGLEHLRVGPRAPEGGASSTRGWASSTRGRGLEHLRVGPRAPEGGASST</sequence>
<keyword evidence="3" id="KW-1185">Reference proteome</keyword>
<gene>
    <name evidence="2" type="ORF">EYF80_035070</name>
</gene>
<feature type="compositionally biased region" description="Basic and acidic residues" evidence="1">
    <location>
        <begin position="32"/>
        <end position="44"/>
    </location>
</feature>
<reference evidence="2 3" key="1">
    <citation type="submission" date="2019-03" db="EMBL/GenBank/DDBJ databases">
        <title>First draft genome of Liparis tanakae, snailfish: a comprehensive survey of snailfish specific genes.</title>
        <authorList>
            <person name="Kim W."/>
            <person name="Song I."/>
            <person name="Jeong J.-H."/>
            <person name="Kim D."/>
            <person name="Kim S."/>
            <person name="Ryu S."/>
            <person name="Song J.Y."/>
            <person name="Lee S.K."/>
        </authorList>
    </citation>
    <scope>NUCLEOTIDE SEQUENCE [LARGE SCALE GENOMIC DNA]</scope>
    <source>
        <tissue evidence="2">Muscle</tissue>
    </source>
</reference>
<name>A0A4Z2GME2_9TELE</name>
<evidence type="ECO:0000313" key="2">
    <source>
        <dbReference type="EMBL" id="TNN54727.1"/>
    </source>
</evidence>
<accession>A0A4Z2GME2</accession>
<proteinExistence type="predicted"/>
<dbReference type="EMBL" id="SRLO01000476">
    <property type="protein sequence ID" value="TNN54727.1"/>
    <property type="molecule type" value="Genomic_DNA"/>
</dbReference>
<feature type="compositionally biased region" description="Basic and acidic residues" evidence="1">
    <location>
        <begin position="7"/>
        <end position="20"/>
    </location>
</feature>
<protein>
    <submittedName>
        <fullName evidence="2">Uncharacterized protein</fullName>
    </submittedName>
</protein>
<evidence type="ECO:0000313" key="3">
    <source>
        <dbReference type="Proteomes" id="UP000314294"/>
    </source>
</evidence>
<evidence type="ECO:0000256" key="1">
    <source>
        <dbReference type="SAM" id="MobiDB-lite"/>
    </source>
</evidence>
<dbReference type="AlphaFoldDB" id="A0A4Z2GME2"/>
<organism evidence="2 3">
    <name type="scientific">Liparis tanakae</name>
    <name type="common">Tanaka's snailfish</name>
    <dbReference type="NCBI Taxonomy" id="230148"/>
    <lineage>
        <taxon>Eukaryota</taxon>
        <taxon>Metazoa</taxon>
        <taxon>Chordata</taxon>
        <taxon>Craniata</taxon>
        <taxon>Vertebrata</taxon>
        <taxon>Euteleostomi</taxon>
        <taxon>Actinopterygii</taxon>
        <taxon>Neopterygii</taxon>
        <taxon>Teleostei</taxon>
        <taxon>Neoteleostei</taxon>
        <taxon>Acanthomorphata</taxon>
        <taxon>Eupercaria</taxon>
        <taxon>Perciformes</taxon>
        <taxon>Cottioidei</taxon>
        <taxon>Cottales</taxon>
        <taxon>Liparidae</taxon>
        <taxon>Liparis</taxon>
    </lineage>
</organism>
<feature type="compositionally biased region" description="Polar residues" evidence="1">
    <location>
        <begin position="54"/>
        <end position="65"/>
    </location>
</feature>
<comment type="caution">
    <text evidence="2">The sequence shown here is derived from an EMBL/GenBank/DDBJ whole genome shotgun (WGS) entry which is preliminary data.</text>
</comment>